<comment type="similarity">
    <text evidence="2">Belongs to the complex I subunit 6 family.</text>
</comment>
<keyword evidence="10 16" id="KW-1133">Transmembrane helix</keyword>
<evidence type="ECO:0000256" key="15">
    <source>
        <dbReference type="ARBA" id="ARBA00049551"/>
    </source>
</evidence>
<protein>
    <recommendedName>
        <fullName evidence="4">NADH-ubiquinone oxidoreductase chain 6</fullName>
        <ecNumber evidence="3">7.1.1.2</ecNumber>
    </recommendedName>
    <alternativeName>
        <fullName evidence="14">NADH dehydrogenase subunit 6</fullName>
    </alternativeName>
</protein>
<dbReference type="GO" id="GO:0008137">
    <property type="term" value="F:NADH dehydrogenase (ubiquinone) activity"/>
    <property type="evidence" value="ECO:0007669"/>
    <property type="project" value="UniProtKB-EC"/>
</dbReference>
<evidence type="ECO:0000256" key="3">
    <source>
        <dbReference type="ARBA" id="ARBA00012944"/>
    </source>
</evidence>
<evidence type="ECO:0000256" key="4">
    <source>
        <dbReference type="ARBA" id="ARBA00021095"/>
    </source>
</evidence>
<keyword evidence="5" id="KW-0813">Transport</keyword>
<evidence type="ECO:0000256" key="13">
    <source>
        <dbReference type="ARBA" id="ARBA00023136"/>
    </source>
</evidence>
<keyword evidence="9" id="KW-0249">Electron transport</keyword>
<dbReference type="EC" id="7.1.1.2" evidence="3"/>
<evidence type="ECO:0000256" key="6">
    <source>
        <dbReference type="ARBA" id="ARBA00022660"/>
    </source>
</evidence>
<gene>
    <name evidence="17" type="primary">nad6</name>
</gene>
<sequence>MMLSFMITISLILLTLNHPLSMGLILIMQTLITSIIIGYMMESFLFSYIVIIIMLSGALVLFIYMASIASNEKFNSPVIMMMISSALMMISFILLYYLDIKYFNNNLISNDQISLIKIFNMMTAKMTLMMIIYLLLTMIVVSNIAKVTEGPLRMKN</sequence>
<dbReference type="AlphaFoldDB" id="A0A0H3VKZ4"/>
<evidence type="ECO:0000256" key="8">
    <source>
        <dbReference type="ARBA" id="ARBA00022967"/>
    </source>
</evidence>
<proteinExistence type="inferred from homology"/>
<evidence type="ECO:0000256" key="12">
    <source>
        <dbReference type="ARBA" id="ARBA00023128"/>
    </source>
</evidence>
<feature type="transmembrane region" description="Helical" evidence="16">
    <location>
        <begin position="44"/>
        <end position="66"/>
    </location>
</feature>
<feature type="transmembrane region" description="Helical" evidence="16">
    <location>
        <begin position="118"/>
        <end position="145"/>
    </location>
</feature>
<evidence type="ECO:0000256" key="7">
    <source>
        <dbReference type="ARBA" id="ARBA00022692"/>
    </source>
</evidence>
<evidence type="ECO:0000256" key="14">
    <source>
        <dbReference type="ARBA" id="ARBA00031019"/>
    </source>
</evidence>
<dbReference type="PANTHER" id="PTHR11435">
    <property type="entry name" value="NADH UBIQUINONE OXIDOREDUCTASE SUBUNIT ND6"/>
    <property type="match status" value="1"/>
</dbReference>
<comment type="catalytic activity">
    <reaction evidence="15">
        <text>a ubiquinone + NADH + 5 H(+)(in) = a ubiquinol + NAD(+) + 4 H(+)(out)</text>
        <dbReference type="Rhea" id="RHEA:29091"/>
        <dbReference type="Rhea" id="RHEA-COMP:9565"/>
        <dbReference type="Rhea" id="RHEA-COMP:9566"/>
        <dbReference type="ChEBI" id="CHEBI:15378"/>
        <dbReference type="ChEBI" id="CHEBI:16389"/>
        <dbReference type="ChEBI" id="CHEBI:17976"/>
        <dbReference type="ChEBI" id="CHEBI:57540"/>
        <dbReference type="ChEBI" id="CHEBI:57945"/>
        <dbReference type="EC" id="7.1.1.2"/>
    </reaction>
</comment>
<keyword evidence="13 16" id="KW-0472">Membrane</keyword>
<evidence type="ECO:0000256" key="9">
    <source>
        <dbReference type="ARBA" id="ARBA00022982"/>
    </source>
</evidence>
<name>A0A0H3VKZ4_EURGE</name>
<dbReference type="GO" id="GO:0031966">
    <property type="term" value="C:mitochondrial membrane"/>
    <property type="evidence" value="ECO:0007669"/>
    <property type="project" value="UniProtKB-SubCell"/>
</dbReference>
<feature type="transmembrane region" description="Helical" evidence="16">
    <location>
        <begin position="78"/>
        <end position="98"/>
    </location>
</feature>
<dbReference type="PANTHER" id="PTHR11435:SF1">
    <property type="entry name" value="NADH-UBIQUINONE OXIDOREDUCTASE CHAIN 6"/>
    <property type="match status" value="1"/>
</dbReference>
<evidence type="ECO:0000256" key="5">
    <source>
        <dbReference type="ARBA" id="ARBA00022448"/>
    </source>
</evidence>
<keyword evidence="11" id="KW-0520">NAD</keyword>
<evidence type="ECO:0000256" key="1">
    <source>
        <dbReference type="ARBA" id="ARBA00004225"/>
    </source>
</evidence>
<reference evidence="17" key="2">
    <citation type="journal article" date="2015" name="BMC Genomics">
        <title>Comparative mitogenomic analysis of the superfamily Pentatomoidea (Insecta: Hemiptera: Heteroptera) and phylogenetic implications.</title>
        <authorList>
            <person name="Yuan M.L."/>
            <person name="Zhang Q.L."/>
            <person name="Guo Z.L."/>
            <person name="Wang J."/>
            <person name="Shen Y.Y."/>
        </authorList>
    </citation>
    <scope>NUCLEOTIDE SEQUENCE</scope>
</reference>
<evidence type="ECO:0000313" key="17">
    <source>
        <dbReference type="EMBL" id="AKE36785.1"/>
    </source>
</evidence>
<comment type="subcellular location">
    <subcellularLocation>
        <location evidence="1">Mitochondrion membrane</location>
        <topology evidence="1">Multi-pass membrane protein</topology>
    </subcellularLocation>
</comment>
<organism evidence="17">
    <name type="scientific">Eurydema gebleri</name>
    <name type="common">Shield bug</name>
    <dbReference type="NCBI Taxonomy" id="286707"/>
    <lineage>
        <taxon>Eukaryota</taxon>
        <taxon>Metazoa</taxon>
        <taxon>Ecdysozoa</taxon>
        <taxon>Arthropoda</taxon>
        <taxon>Hexapoda</taxon>
        <taxon>Insecta</taxon>
        <taxon>Pterygota</taxon>
        <taxon>Neoptera</taxon>
        <taxon>Paraneoptera</taxon>
        <taxon>Hemiptera</taxon>
        <taxon>Heteroptera</taxon>
        <taxon>Panheteroptera</taxon>
        <taxon>Pentatomomorpha</taxon>
        <taxon>Pentatomoidea</taxon>
        <taxon>Pentatomidae</taxon>
        <taxon>Pentatominae</taxon>
        <taxon>Eurydema</taxon>
    </lineage>
</organism>
<dbReference type="InterPro" id="IPR050269">
    <property type="entry name" value="ComplexI_Subunit6"/>
</dbReference>
<evidence type="ECO:0000256" key="16">
    <source>
        <dbReference type="SAM" id="Phobius"/>
    </source>
</evidence>
<keyword evidence="6" id="KW-0679">Respiratory chain</keyword>
<evidence type="ECO:0000256" key="11">
    <source>
        <dbReference type="ARBA" id="ARBA00023027"/>
    </source>
</evidence>
<evidence type="ECO:0000256" key="2">
    <source>
        <dbReference type="ARBA" id="ARBA00005698"/>
    </source>
</evidence>
<accession>A0A0H3VKZ4</accession>
<dbReference type="EMBL" id="KP207595">
    <property type="protein sequence ID" value="AKE36785.1"/>
    <property type="molecule type" value="Genomic_DNA"/>
</dbReference>
<reference evidence="17" key="1">
    <citation type="submission" date="2014-11" db="EMBL/GenBank/DDBJ databases">
        <authorList>
            <person name="Yuan M.-L."/>
            <person name="Zhang Q.-L."/>
        </authorList>
    </citation>
    <scope>NUCLEOTIDE SEQUENCE</scope>
</reference>
<keyword evidence="8" id="KW-1278">Translocase</keyword>
<keyword evidence="7 16" id="KW-0812">Transmembrane</keyword>
<evidence type="ECO:0000256" key="10">
    <source>
        <dbReference type="ARBA" id="ARBA00022989"/>
    </source>
</evidence>
<geneLocation type="mitochondrion" evidence="17"/>
<keyword evidence="12 17" id="KW-0496">Mitochondrion</keyword>